<feature type="domain" description="SsuA/THI5-like" evidence="5">
    <location>
        <begin position="56"/>
        <end position="269"/>
    </location>
</feature>
<dbReference type="InterPro" id="IPR015168">
    <property type="entry name" value="SsuA/THI5"/>
</dbReference>
<comment type="subcellular location">
    <subcellularLocation>
        <location evidence="1">Periplasm</location>
    </subcellularLocation>
</comment>
<accession>A0A7K1UHR4</accession>
<protein>
    <submittedName>
        <fullName evidence="6">Nitrate ABC transporter substrate-binding protein</fullName>
    </submittedName>
</protein>
<evidence type="ECO:0000313" key="6">
    <source>
        <dbReference type="EMBL" id="MVT26008.1"/>
    </source>
</evidence>
<proteinExistence type="inferred from homology"/>
<dbReference type="PANTHER" id="PTHR30024:SF47">
    <property type="entry name" value="TAURINE-BINDING PERIPLASMIC PROTEIN"/>
    <property type="match status" value="1"/>
</dbReference>
<dbReference type="SUPFAM" id="SSF53850">
    <property type="entry name" value="Periplasmic binding protein-like II"/>
    <property type="match status" value="1"/>
</dbReference>
<sequence>MITRLPHRMKIITVASAAALALAACDDDNGESPGEENGGDDLVEISVGTLNGILSAPLFLGVSEGIFEEHGLGVDISFADGGAAVIPAVLSDEYQFGYSNTVSQLAAIDEALPLQLVHPAWAPHGEFEEDDHGLLVLPDSGFDEPADLEGANIAVNTLQNIGEVHVRRAFDNLDLDHSELSWTQLPFPDMGEALERGDVDAIWVSEPFLAPGLAAGYEWLIAPGAQSFPEQVGGYWSTSVSYAEANPEVVEAFQDAMTEINTFAEENPDLVREVAVEEMGFDAEYIDDVNLPMFPNDNEVETLQDYAEASVEYGILSGEPEDYESLFAGND</sequence>
<gene>
    <name evidence="6" type="ORF">GNZ21_06510</name>
</gene>
<evidence type="ECO:0000256" key="3">
    <source>
        <dbReference type="ARBA" id="ARBA00022729"/>
    </source>
</evidence>
<feature type="signal peptide" evidence="4">
    <location>
        <begin position="1"/>
        <end position="23"/>
    </location>
</feature>
<dbReference type="Proteomes" id="UP000460157">
    <property type="component" value="Unassembled WGS sequence"/>
</dbReference>
<organism evidence="6 7">
    <name type="scientific">Nesterenkonia alkaliphila</name>
    <dbReference type="NCBI Taxonomy" id="1463631"/>
    <lineage>
        <taxon>Bacteria</taxon>
        <taxon>Bacillati</taxon>
        <taxon>Actinomycetota</taxon>
        <taxon>Actinomycetes</taxon>
        <taxon>Micrococcales</taxon>
        <taxon>Micrococcaceae</taxon>
        <taxon>Nesterenkonia</taxon>
    </lineage>
</organism>
<comment type="caution">
    <text evidence="6">The sequence shown here is derived from an EMBL/GenBank/DDBJ whole genome shotgun (WGS) entry which is preliminary data.</text>
</comment>
<dbReference type="EMBL" id="WRPM01000046">
    <property type="protein sequence ID" value="MVT26008.1"/>
    <property type="molecule type" value="Genomic_DNA"/>
</dbReference>
<evidence type="ECO:0000256" key="1">
    <source>
        <dbReference type="ARBA" id="ARBA00004418"/>
    </source>
</evidence>
<name>A0A7K1UHR4_9MICC</name>
<keyword evidence="7" id="KW-1185">Reference proteome</keyword>
<dbReference type="PANTHER" id="PTHR30024">
    <property type="entry name" value="ALIPHATIC SULFONATES-BINDING PROTEIN-RELATED"/>
    <property type="match status" value="1"/>
</dbReference>
<dbReference type="OrthoDB" id="5174711at2"/>
<comment type="similarity">
    <text evidence="2">Belongs to the bacterial solute-binding protein SsuA/TauA family.</text>
</comment>
<evidence type="ECO:0000256" key="4">
    <source>
        <dbReference type="SAM" id="SignalP"/>
    </source>
</evidence>
<evidence type="ECO:0000313" key="7">
    <source>
        <dbReference type="Proteomes" id="UP000460157"/>
    </source>
</evidence>
<dbReference type="RefSeq" id="WP_157322550.1">
    <property type="nucleotide sequence ID" value="NZ_BMFX01000008.1"/>
</dbReference>
<dbReference type="GO" id="GO:0042597">
    <property type="term" value="C:periplasmic space"/>
    <property type="evidence" value="ECO:0007669"/>
    <property type="project" value="UniProtKB-SubCell"/>
</dbReference>
<dbReference type="Gene3D" id="3.40.190.10">
    <property type="entry name" value="Periplasmic binding protein-like II"/>
    <property type="match status" value="2"/>
</dbReference>
<dbReference type="AlphaFoldDB" id="A0A7K1UHR4"/>
<evidence type="ECO:0000259" key="5">
    <source>
        <dbReference type="Pfam" id="PF09084"/>
    </source>
</evidence>
<keyword evidence="3 4" id="KW-0732">Signal</keyword>
<dbReference type="PROSITE" id="PS51257">
    <property type="entry name" value="PROKAR_LIPOPROTEIN"/>
    <property type="match status" value="1"/>
</dbReference>
<reference evidence="6 7" key="1">
    <citation type="submission" date="2019-12" db="EMBL/GenBank/DDBJ databases">
        <title>Nesterenkonia muleiensis sp. nov., a novel actinobacterium isolated from sap of Populus euphratica.</title>
        <authorList>
            <person name="Wang R."/>
        </authorList>
    </citation>
    <scope>NUCLEOTIDE SEQUENCE [LARGE SCALE GENOMIC DNA]</scope>
    <source>
        <strain evidence="6 7">F10</strain>
    </source>
</reference>
<evidence type="ECO:0000256" key="2">
    <source>
        <dbReference type="ARBA" id="ARBA00010742"/>
    </source>
</evidence>
<feature type="chain" id="PRO_5039314276" evidence="4">
    <location>
        <begin position="24"/>
        <end position="331"/>
    </location>
</feature>
<dbReference type="Pfam" id="PF09084">
    <property type="entry name" value="NMT1"/>
    <property type="match status" value="1"/>
</dbReference>